<proteinExistence type="predicted"/>
<organism evidence="2 3">
    <name type="scientific">Hohenbuehelia grisea</name>
    <dbReference type="NCBI Taxonomy" id="104357"/>
    <lineage>
        <taxon>Eukaryota</taxon>
        <taxon>Fungi</taxon>
        <taxon>Dikarya</taxon>
        <taxon>Basidiomycota</taxon>
        <taxon>Agaricomycotina</taxon>
        <taxon>Agaricomycetes</taxon>
        <taxon>Agaricomycetidae</taxon>
        <taxon>Agaricales</taxon>
        <taxon>Pleurotineae</taxon>
        <taxon>Pleurotaceae</taxon>
        <taxon>Hohenbuehelia</taxon>
    </lineage>
</organism>
<feature type="compositionally biased region" description="Low complexity" evidence="1">
    <location>
        <begin position="516"/>
        <end position="538"/>
    </location>
</feature>
<comment type="caution">
    <text evidence="2">The sequence shown here is derived from an EMBL/GenBank/DDBJ whole genome shotgun (WGS) entry which is preliminary data.</text>
</comment>
<keyword evidence="3" id="KW-1185">Reference proteome</keyword>
<feature type="region of interest" description="Disordered" evidence="1">
    <location>
        <begin position="515"/>
        <end position="538"/>
    </location>
</feature>
<reference evidence="3" key="1">
    <citation type="submission" date="2024-06" db="EMBL/GenBank/DDBJ databases">
        <title>Multi-omics analyses provide insights into the biosynthesis of the anticancer antibiotic pleurotin in Hohenbuehelia grisea.</title>
        <authorList>
            <person name="Weaver J.A."/>
            <person name="Alberti F."/>
        </authorList>
    </citation>
    <scope>NUCLEOTIDE SEQUENCE [LARGE SCALE GENOMIC DNA]</scope>
    <source>
        <strain evidence="3">T-177</strain>
    </source>
</reference>
<evidence type="ECO:0000256" key="1">
    <source>
        <dbReference type="SAM" id="MobiDB-lite"/>
    </source>
</evidence>
<dbReference type="EMBL" id="JASNQZ010000013">
    <property type="protein sequence ID" value="KAL0948645.1"/>
    <property type="molecule type" value="Genomic_DNA"/>
</dbReference>
<dbReference type="Proteomes" id="UP001556367">
    <property type="component" value="Unassembled WGS sequence"/>
</dbReference>
<evidence type="ECO:0000313" key="3">
    <source>
        <dbReference type="Proteomes" id="UP001556367"/>
    </source>
</evidence>
<name>A0ABR3IZM6_9AGAR</name>
<protein>
    <recommendedName>
        <fullName evidence="4">Fungal N-terminal domain-containing protein</fullName>
    </recommendedName>
</protein>
<sequence length="538" mass="60871">MLSDPFSLASSIITFIDGVSKLKDSLSKIPESSRRLRQVKMDVLRELDALERFCRSRYLTWNGEDVEEVKTALMELQSEFRDVQALCEIHLAAKAGGILRPARLKSWFKRNAIETDIRRLEQNIRSCQFRFMLFSSARTEYNTVVNQQENRDRLGHIENLVSYMLLRNERSNTQPPFSFLHADAPDEVDLNFLSYQIQKVADGLDSVMSKWQSTIESPPSGRILIPERRYHVDLASFRKALIYGLRSRRAMSSSDSFTLHGLVIPIIELVSNAMSSSGSSQTTLKNMLKLAKFSVDASEDLYSLNQCDPFEQMLAYARYHASNICTFLCDPRALSFTEQAVSTWQARFERHGDPTSLLCLSFVLLQYNVNLFRHNKLEEALDCSRQVLLILRMSQELDIHDGPIVTWHASGEANIVFSSSRIISRSSSFAAWEAICLWTMAVDLSLAGRYAEARVAGADAISCLRALRYSHPGVEYLWIRLPDWTSRIHGWVSIIPNPSSSEDLADSTSIEEVGFPSLSSSPSTSSLALMTSSSYYQS</sequence>
<evidence type="ECO:0008006" key="4">
    <source>
        <dbReference type="Google" id="ProtNLM"/>
    </source>
</evidence>
<gene>
    <name evidence="2" type="ORF">HGRIS_014956</name>
</gene>
<accession>A0ABR3IZM6</accession>
<evidence type="ECO:0000313" key="2">
    <source>
        <dbReference type="EMBL" id="KAL0948645.1"/>
    </source>
</evidence>